<dbReference type="AlphaFoldDB" id="A0A368NKB4"/>
<evidence type="ECO:0000256" key="4">
    <source>
        <dbReference type="ARBA" id="ARBA00022723"/>
    </source>
</evidence>
<evidence type="ECO:0000256" key="5">
    <source>
        <dbReference type="ARBA" id="ARBA00022833"/>
    </source>
</evidence>
<evidence type="ECO:0000259" key="9">
    <source>
        <dbReference type="Pfam" id="PF02748"/>
    </source>
</evidence>
<evidence type="ECO:0000259" key="8">
    <source>
        <dbReference type="Pfam" id="PF01948"/>
    </source>
</evidence>
<protein>
    <recommendedName>
        <fullName evidence="3 7">Aspartate carbamoyltransferase regulatory chain</fullName>
    </recommendedName>
</protein>
<dbReference type="Proteomes" id="UP000252558">
    <property type="component" value="Unassembled WGS sequence"/>
</dbReference>
<dbReference type="SUPFAM" id="SSF57825">
    <property type="entry name" value="Aspartate carbamoyltransferase, Regulatory-chain, C-terminal domain"/>
    <property type="match status" value="1"/>
</dbReference>
<dbReference type="GO" id="GO:0046872">
    <property type="term" value="F:metal ion binding"/>
    <property type="evidence" value="ECO:0007669"/>
    <property type="project" value="UniProtKB-KW"/>
</dbReference>
<comment type="caution">
    <text evidence="10">The sequence shown here is derived from an EMBL/GenBank/DDBJ whole genome shotgun (WGS) entry which is preliminary data.</text>
</comment>
<feature type="binding site" evidence="7">
    <location>
        <position position="141"/>
    </location>
    <ligand>
        <name>Zn(2+)</name>
        <dbReference type="ChEBI" id="CHEBI:29105"/>
    </ligand>
</feature>
<name>A0A368NKB4_9GAMM</name>
<dbReference type="GO" id="GO:0006207">
    <property type="term" value="P:'de novo' pyrimidine nucleobase biosynthetic process"/>
    <property type="evidence" value="ECO:0007669"/>
    <property type="project" value="InterPro"/>
</dbReference>
<dbReference type="InterPro" id="IPR036793">
    <property type="entry name" value="Asp_carbatrfase_reg_N_sf"/>
</dbReference>
<dbReference type="PANTHER" id="PTHR35805">
    <property type="entry name" value="ASPARTATE CARBAMOYLTRANSFERASE REGULATORY CHAIN"/>
    <property type="match status" value="1"/>
</dbReference>
<dbReference type="OrthoDB" id="5599321at2"/>
<feature type="binding site" evidence="7">
    <location>
        <position position="138"/>
    </location>
    <ligand>
        <name>Zn(2+)</name>
        <dbReference type="ChEBI" id="CHEBI:29105"/>
    </ligand>
</feature>
<keyword evidence="6 7" id="KW-0665">Pyrimidine biosynthesis</keyword>
<evidence type="ECO:0000256" key="6">
    <source>
        <dbReference type="ARBA" id="ARBA00022975"/>
    </source>
</evidence>
<feature type="binding site" evidence="7">
    <location>
        <position position="114"/>
    </location>
    <ligand>
        <name>Zn(2+)</name>
        <dbReference type="ChEBI" id="CHEBI:29105"/>
    </ligand>
</feature>
<dbReference type="InterPro" id="IPR002801">
    <property type="entry name" value="Asp_carbamoylTrfase_reg"/>
</dbReference>
<dbReference type="GO" id="GO:0016740">
    <property type="term" value="F:transferase activity"/>
    <property type="evidence" value="ECO:0007669"/>
    <property type="project" value="UniProtKB-KW"/>
</dbReference>
<comment type="cofactor">
    <cofactor evidence="7">
        <name>Zn(2+)</name>
        <dbReference type="ChEBI" id="CHEBI:29105"/>
    </cofactor>
    <text evidence="7">Binds 1 zinc ion per subunit.</text>
</comment>
<dbReference type="EMBL" id="QPID01000004">
    <property type="protein sequence ID" value="RCU50313.1"/>
    <property type="molecule type" value="Genomic_DNA"/>
</dbReference>
<dbReference type="InterPro" id="IPR020542">
    <property type="entry name" value="Asp_carbamoyltrfase_reg_C"/>
</dbReference>
<feature type="domain" description="Aspartate carbamoyltransferase regulatory subunit C-terminal" evidence="9">
    <location>
        <begin position="102"/>
        <end position="147"/>
    </location>
</feature>
<dbReference type="InterPro" id="IPR036792">
    <property type="entry name" value="Asp_carbatrfase_reg_C_sf"/>
</dbReference>
<evidence type="ECO:0000313" key="10">
    <source>
        <dbReference type="EMBL" id="RCU50313.1"/>
    </source>
</evidence>
<evidence type="ECO:0000313" key="11">
    <source>
        <dbReference type="Proteomes" id="UP000252558"/>
    </source>
</evidence>
<comment type="subunit">
    <text evidence="7">Contains catalytic and regulatory chains.</text>
</comment>
<dbReference type="Pfam" id="PF01948">
    <property type="entry name" value="PyrI"/>
    <property type="match status" value="1"/>
</dbReference>
<evidence type="ECO:0000256" key="3">
    <source>
        <dbReference type="ARBA" id="ARBA00021764"/>
    </source>
</evidence>
<dbReference type="InterPro" id="IPR020545">
    <property type="entry name" value="Asp_carbamoyltransf_reg_N"/>
</dbReference>
<feature type="domain" description="Aspartate carbamoyltransferase regulatory subunit N-terminal" evidence="8">
    <location>
        <begin position="8"/>
        <end position="97"/>
    </location>
</feature>
<proteinExistence type="inferred from homology"/>
<dbReference type="PANTHER" id="PTHR35805:SF1">
    <property type="entry name" value="ASPARTATE CARBAMOYLTRANSFERASE REGULATORY CHAIN"/>
    <property type="match status" value="1"/>
</dbReference>
<organism evidence="10 11">
    <name type="scientific">Corallincola holothuriorum</name>
    <dbReference type="NCBI Taxonomy" id="2282215"/>
    <lineage>
        <taxon>Bacteria</taxon>
        <taxon>Pseudomonadati</taxon>
        <taxon>Pseudomonadota</taxon>
        <taxon>Gammaproteobacteria</taxon>
        <taxon>Alteromonadales</taxon>
        <taxon>Psychromonadaceae</taxon>
        <taxon>Corallincola</taxon>
    </lineage>
</organism>
<keyword evidence="5 7" id="KW-0862">Zinc</keyword>
<reference evidence="10 11" key="1">
    <citation type="submission" date="2018-07" db="EMBL/GenBank/DDBJ databases">
        <title>Corallincola holothuriorum sp. nov., a new facultative anaerobe isolated from sea cucumber Apostichopus japonicus.</title>
        <authorList>
            <person name="Xia H."/>
        </authorList>
    </citation>
    <scope>NUCLEOTIDE SEQUENCE [LARGE SCALE GENOMIC DNA]</scope>
    <source>
        <strain evidence="10 11">C4</strain>
    </source>
</reference>
<comment type="function">
    <text evidence="1 7">Involved in allosteric regulation of aspartate carbamoyltransferase.</text>
</comment>
<sequence>MMMETKMTVEAIAHGTVIDHIPAGQGVRILRFFQLTDGNERITVGLNLRSGDSQVKDIIKVENNVFTAEQANQLALFAPNATVNLIDNYQVVDKFHVTLPEQISSVLSCPNSNCISHDEPVNSRFFVAVKHEKVKLKCHYCEKSFSERLFKELK</sequence>
<feature type="binding site" evidence="7">
    <location>
        <position position="109"/>
    </location>
    <ligand>
        <name>Zn(2+)</name>
        <dbReference type="ChEBI" id="CHEBI:29105"/>
    </ligand>
</feature>
<evidence type="ECO:0000256" key="1">
    <source>
        <dbReference type="ARBA" id="ARBA00002565"/>
    </source>
</evidence>
<dbReference type="Gene3D" id="2.30.30.20">
    <property type="entry name" value="Aspartate carbamoyltransferase regulatory subunit, C-terminal domain"/>
    <property type="match status" value="1"/>
</dbReference>
<keyword evidence="10" id="KW-0808">Transferase</keyword>
<dbReference type="GO" id="GO:0009347">
    <property type="term" value="C:aspartate carbamoyltransferase complex"/>
    <property type="evidence" value="ECO:0007669"/>
    <property type="project" value="InterPro"/>
</dbReference>
<evidence type="ECO:0000256" key="2">
    <source>
        <dbReference type="ARBA" id="ARBA00010498"/>
    </source>
</evidence>
<gene>
    <name evidence="7" type="primary">pyrI</name>
    <name evidence="10" type="ORF">DU002_07725</name>
</gene>
<accession>A0A368NKB4</accession>
<dbReference type="Gene3D" id="3.30.70.140">
    <property type="entry name" value="Aspartate carbamoyltransferase regulatory subunit, N-terminal domain"/>
    <property type="match status" value="1"/>
</dbReference>
<dbReference type="SUPFAM" id="SSF54893">
    <property type="entry name" value="Aspartate carbamoyltransferase, Regulatory-chain, N-terminal domain"/>
    <property type="match status" value="1"/>
</dbReference>
<dbReference type="HAMAP" id="MF_00002">
    <property type="entry name" value="Asp_carb_tr_reg"/>
    <property type="match status" value="1"/>
</dbReference>
<dbReference type="NCBIfam" id="TIGR00240">
    <property type="entry name" value="ATCase_reg"/>
    <property type="match status" value="1"/>
</dbReference>
<evidence type="ECO:0000256" key="7">
    <source>
        <dbReference type="HAMAP-Rule" id="MF_00002"/>
    </source>
</evidence>
<dbReference type="Pfam" id="PF02748">
    <property type="entry name" value="PyrI_C"/>
    <property type="match status" value="1"/>
</dbReference>
<keyword evidence="11" id="KW-1185">Reference proteome</keyword>
<comment type="similarity">
    <text evidence="2 7">Belongs to the PyrI family.</text>
</comment>
<dbReference type="GO" id="GO:0006221">
    <property type="term" value="P:pyrimidine nucleotide biosynthetic process"/>
    <property type="evidence" value="ECO:0007669"/>
    <property type="project" value="UniProtKB-UniRule"/>
</dbReference>
<keyword evidence="4 7" id="KW-0479">Metal-binding</keyword>